<reference evidence="4 5" key="1">
    <citation type="submission" date="2014-11" db="EMBL/GenBank/DDBJ databases">
        <title>Draft genome sequence of Kirrobacter mercurialis.</title>
        <authorList>
            <person name="Coil D.A."/>
            <person name="Eisen J.A."/>
        </authorList>
    </citation>
    <scope>NUCLEOTIDE SEQUENCE [LARGE SCALE GENOMIC DNA]</scope>
    <source>
        <strain evidence="4 5">Coronado</strain>
    </source>
</reference>
<dbReference type="Gene3D" id="3.40.50.1820">
    <property type="entry name" value="alpha/beta hydrolase"/>
    <property type="match status" value="1"/>
</dbReference>
<dbReference type="InterPro" id="IPR050955">
    <property type="entry name" value="Plant_Biomass_Hydrol_Est"/>
</dbReference>
<accession>A0A0B2BXU0</accession>
<name>A0A0B2BXU0_9SPHN</name>
<protein>
    <recommendedName>
        <fullName evidence="6">Esterase</fullName>
    </recommendedName>
</protein>
<dbReference type="Pfam" id="PF10503">
    <property type="entry name" value="Esterase_PHB"/>
    <property type="match status" value="1"/>
</dbReference>
<evidence type="ECO:0000313" key="4">
    <source>
        <dbReference type="EMBL" id="KHL24506.1"/>
    </source>
</evidence>
<proteinExistence type="predicted"/>
<organism evidence="4 5">
    <name type="scientific">Croceibacterium mercuriale</name>
    <dbReference type="NCBI Taxonomy" id="1572751"/>
    <lineage>
        <taxon>Bacteria</taxon>
        <taxon>Pseudomonadati</taxon>
        <taxon>Pseudomonadota</taxon>
        <taxon>Alphaproteobacteria</taxon>
        <taxon>Sphingomonadales</taxon>
        <taxon>Erythrobacteraceae</taxon>
        <taxon>Croceibacterium</taxon>
    </lineage>
</organism>
<dbReference type="SUPFAM" id="SSF53474">
    <property type="entry name" value="alpha/beta-Hydrolases"/>
    <property type="match status" value="1"/>
</dbReference>
<comment type="caution">
    <text evidence="4">The sequence shown here is derived from an EMBL/GenBank/DDBJ whole genome shotgun (WGS) entry which is preliminary data.</text>
</comment>
<keyword evidence="5" id="KW-1185">Reference proteome</keyword>
<dbReference type="GO" id="GO:0016787">
    <property type="term" value="F:hydrolase activity"/>
    <property type="evidence" value="ECO:0007669"/>
    <property type="project" value="UniProtKB-KW"/>
</dbReference>
<dbReference type="OrthoDB" id="9767239at2"/>
<dbReference type="PANTHER" id="PTHR43037:SF1">
    <property type="entry name" value="BLL1128 PROTEIN"/>
    <property type="match status" value="1"/>
</dbReference>
<dbReference type="GO" id="GO:0005576">
    <property type="term" value="C:extracellular region"/>
    <property type="evidence" value="ECO:0007669"/>
    <property type="project" value="InterPro"/>
</dbReference>
<evidence type="ECO:0008006" key="6">
    <source>
        <dbReference type="Google" id="ProtNLM"/>
    </source>
</evidence>
<dbReference type="Proteomes" id="UP000030988">
    <property type="component" value="Unassembled WGS sequence"/>
</dbReference>
<feature type="region of interest" description="Disordered" evidence="3">
    <location>
        <begin position="326"/>
        <end position="347"/>
    </location>
</feature>
<keyword evidence="2" id="KW-0378">Hydrolase</keyword>
<evidence type="ECO:0000256" key="2">
    <source>
        <dbReference type="ARBA" id="ARBA00022801"/>
    </source>
</evidence>
<sequence length="360" mass="37507">MALSDSMAEVLRLTRSGKLMEATALLQGGPGAGTSDGTPAAAGRNDALIDLVSDGGVWRAKPSPASASATPGPDKAAAAATGQGRFEEQSWSGREGTIGYRLYHPANAMAGMPLVVMLHGCTQSPEDFARGTGMNALADELGFFVAYPRQTASANAQKCWNWFKPGDQQRDRGEPALLAGITRHVIADHAIDPARVYVAGLSAGGAAAAIMAAEYPDIYAAVGIHSGLGCGAAKDLPSALMAMQRGGPARRQERFVPVITFHGDRDTTVHEANSQQIIAAASAAAGVTLTVRVEEGRSPSGRSFTRSVSVDPAGAELIEQWTVEGSGHAWSGGDASGSYTDPSGPEASREMMRFFLTHRR</sequence>
<evidence type="ECO:0000256" key="1">
    <source>
        <dbReference type="ARBA" id="ARBA00022729"/>
    </source>
</evidence>
<dbReference type="AlphaFoldDB" id="A0A0B2BXU0"/>
<dbReference type="RefSeq" id="WP_039097584.1">
    <property type="nucleotide sequence ID" value="NZ_JTDN01000002.1"/>
</dbReference>
<dbReference type="STRING" id="1572751.PK98_10925"/>
<gene>
    <name evidence="4" type="ORF">PK98_10925</name>
</gene>
<dbReference type="InterPro" id="IPR010126">
    <property type="entry name" value="Esterase_phb"/>
</dbReference>
<keyword evidence="1" id="KW-0732">Signal</keyword>
<evidence type="ECO:0000256" key="3">
    <source>
        <dbReference type="SAM" id="MobiDB-lite"/>
    </source>
</evidence>
<dbReference type="NCBIfam" id="TIGR01840">
    <property type="entry name" value="esterase_phb"/>
    <property type="match status" value="1"/>
</dbReference>
<dbReference type="PANTHER" id="PTHR43037">
    <property type="entry name" value="UNNAMED PRODUCT-RELATED"/>
    <property type="match status" value="1"/>
</dbReference>
<dbReference type="InterPro" id="IPR029058">
    <property type="entry name" value="AB_hydrolase_fold"/>
</dbReference>
<feature type="compositionally biased region" description="Low complexity" evidence="3">
    <location>
        <begin position="62"/>
        <end position="80"/>
    </location>
</feature>
<feature type="region of interest" description="Disordered" evidence="3">
    <location>
        <begin position="60"/>
        <end position="91"/>
    </location>
</feature>
<evidence type="ECO:0000313" key="5">
    <source>
        <dbReference type="Proteomes" id="UP000030988"/>
    </source>
</evidence>
<dbReference type="EMBL" id="JTDN01000002">
    <property type="protein sequence ID" value="KHL24506.1"/>
    <property type="molecule type" value="Genomic_DNA"/>
</dbReference>